<keyword evidence="2" id="KW-0675">Receptor</keyword>
<feature type="region of interest" description="Disordered" evidence="1">
    <location>
        <begin position="114"/>
        <end position="149"/>
    </location>
</feature>
<feature type="compositionally biased region" description="Polar residues" evidence="1">
    <location>
        <begin position="15"/>
        <end position="27"/>
    </location>
</feature>
<gene>
    <name evidence="2" type="ORF">O6P43_017432</name>
</gene>
<dbReference type="AlphaFoldDB" id="A0AAD7LQC6"/>
<sequence length="205" mass="22623">MEEKKVAQTVPAQDANPNPQITAQTLPSQPPLSAPSVPLKSKKRPLEDNGHLQRSNYFKLRAVLKDLRPHFIEVIRTPNFRNCKAAHGIQEQLKILMEVYRDMTSDAILLGKSVPEGQSLSGTNRDGKKLQEQPQPDRVSGKPSESKAFPPVTASAFEKQQGEDILGTYVVGGSAFGWNFITFSGKEPVYYGVTKEQFRLGNGSS</sequence>
<comment type="caution">
    <text evidence="2">The sequence shown here is derived from an EMBL/GenBank/DDBJ whole genome shotgun (WGS) entry which is preliminary data.</text>
</comment>
<evidence type="ECO:0000313" key="3">
    <source>
        <dbReference type="Proteomes" id="UP001163823"/>
    </source>
</evidence>
<dbReference type="KEGG" id="qsa:O6P43_017432"/>
<reference evidence="2" key="1">
    <citation type="journal article" date="2023" name="Science">
        <title>Elucidation of the pathway for biosynthesis of saponin adjuvants from the soapbark tree.</title>
        <authorList>
            <person name="Reed J."/>
            <person name="Orme A."/>
            <person name="El-Demerdash A."/>
            <person name="Owen C."/>
            <person name="Martin L.B.B."/>
            <person name="Misra R.C."/>
            <person name="Kikuchi S."/>
            <person name="Rejzek M."/>
            <person name="Martin A.C."/>
            <person name="Harkess A."/>
            <person name="Leebens-Mack J."/>
            <person name="Louveau T."/>
            <person name="Stephenson M.J."/>
            <person name="Osbourn A."/>
        </authorList>
    </citation>
    <scope>NUCLEOTIDE SEQUENCE</scope>
    <source>
        <strain evidence="2">S10</strain>
    </source>
</reference>
<feature type="region of interest" description="Disordered" evidence="1">
    <location>
        <begin position="1"/>
        <end position="50"/>
    </location>
</feature>
<protein>
    <submittedName>
        <fullName evidence="2">Tumor necrosis factor receptor superfamily member 8 like</fullName>
    </submittedName>
</protein>
<dbReference type="PANTHER" id="PTHR35459:SF2">
    <property type="entry name" value="T1N6.14 PROTEIN"/>
    <property type="match status" value="1"/>
</dbReference>
<accession>A0AAD7LQC6</accession>
<proteinExistence type="predicted"/>
<evidence type="ECO:0000313" key="2">
    <source>
        <dbReference type="EMBL" id="KAJ7962167.1"/>
    </source>
</evidence>
<keyword evidence="3" id="KW-1185">Reference proteome</keyword>
<dbReference type="EMBL" id="JARAOO010000007">
    <property type="protein sequence ID" value="KAJ7962167.1"/>
    <property type="molecule type" value="Genomic_DNA"/>
</dbReference>
<name>A0AAD7LQC6_QUISA</name>
<organism evidence="2 3">
    <name type="scientific">Quillaja saponaria</name>
    <name type="common">Soap bark tree</name>
    <dbReference type="NCBI Taxonomy" id="32244"/>
    <lineage>
        <taxon>Eukaryota</taxon>
        <taxon>Viridiplantae</taxon>
        <taxon>Streptophyta</taxon>
        <taxon>Embryophyta</taxon>
        <taxon>Tracheophyta</taxon>
        <taxon>Spermatophyta</taxon>
        <taxon>Magnoliopsida</taxon>
        <taxon>eudicotyledons</taxon>
        <taxon>Gunneridae</taxon>
        <taxon>Pentapetalae</taxon>
        <taxon>rosids</taxon>
        <taxon>fabids</taxon>
        <taxon>Fabales</taxon>
        <taxon>Quillajaceae</taxon>
        <taxon>Quillaja</taxon>
    </lineage>
</organism>
<dbReference type="Proteomes" id="UP001163823">
    <property type="component" value="Chromosome 7"/>
</dbReference>
<evidence type="ECO:0000256" key="1">
    <source>
        <dbReference type="SAM" id="MobiDB-lite"/>
    </source>
</evidence>
<dbReference type="PANTHER" id="PTHR35459">
    <property type="entry name" value="T1N6.14 PROTEIN"/>
    <property type="match status" value="1"/>
</dbReference>